<dbReference type="Proteomes" id="UP001141806">
    <property type="component" value="Unassembled WGS sequence"/>
</dbReference>
<name>A0A9Q0KLA2_9MAGN</name>
<feature type="region of interest" description="Disordered" evidence="1">
    <location>
        <begin position="1"/>
        <end position="63"/>
    </location>
</feature>
<protein>
    <submittedName>
        <fullName evidence="2">Uncharacterized protein</fullName>
    </submittedName>
</protein>
<reference evidence="2" key="1">
    <citation type="journal article" date="2023" name="Plant J.">
        <title>The genome of the king protea, Protea cynaroides.</title>
        <authorList>
            <person name="Chang J."/>
            <person name="Duong T.A."/>
            <person name="Schoeman C."/>
            <person name="Ma X."/>
            <person name="Roodt D."/>
            <person name="Barker N."/>
            <person name="Li Z."/>
            <person name="Van de Peer Y."/>
            <person name="Mizrachi E."/>
        </authorList>
    </citation>
    <scope>NUCLEOTIDE SEQUENCE</scope>
    <source>
        <tissue evidence="2">Young leaves</tissue>
    </source>
</reference>
<dbReference type="AlphaFoldDB" id="A0A9Q0KLA2"/>
<accession>A0A9Q0KLA2</accession>
<evidence type="ECO:0000256" key="1">
    <source>
        <dbReference type="SAM" id="MobiDB-lite"/>
    </source>
</evidence>
<dbReference type="EMBL" id="JAMYWD010000004">
    <property type="protein sequence ID" value="KAJ4972545.1"/>
    <property type="molecule type" value="Genomic_DNA"/>
</dbReference>
<gene>
    <name evidence="2" type="ORF">NE237_005719</name>
</gene>
<sequence length="249" mass="26486">MNGSPPPQVFGYEGASRSANPDAKASQSFPDGKNCSGRDKKSNLDAQAVGVTPHELEDDEVPIPVPADAPVVAKRKKSHRRAKKVLGLDGTRPELNSVEALLSGRVFDPAVGLGDSNPSASPNLSSTSAPLQIFNAFDILGRPMADHLDGSLLASCSLGIPKQSLVDKGLSSTLPCTSFAPSPSLDMSIVLPHPLPEGDHAFEDHIGLIPPNRVVVLSEENEALIKSSSPIFLRRSNHHRRQSERLCDV</sequence>
<comment type="caution">
    <text evidence="2">The sequence shown here is derived from an EMBL/GenBank/DDBJ whole genome shotgun (WGS) entry which is preliminary data.</text>
</comment>
<keyword evidence="3" id="KW-1185">Reference proteome</keyword>
<proteinExistence type="predicted"/>
<evidence type="ECO:0000313" key="2">
    <source>
        <dbReference type="EMBL" id="KAJ4972545.1"/>
    </source>
</evidence>
<evidence type="ECO:0000313" key="3">
    <source>
        <dbReference type="Proteomes" id="UP001141806"/>
    </source>
</evidence>
<organism evidence="2 3">
    <name type="scientific">Protea cynaroides</name>
    <dbReference type="NCBI Taxonomy" id="273540"/>
    <lineage>
        <taxon>Eukaryota</taxon>
        <taxon>Viridiplantae</taxon>
        <taxon>Streptophyta</taxon>
        <taxon>Embryophyta</taxon>
        <taxon>Tracheophyta</taxon>
        <taxon>Spermatophyta</taxon>
        <taxon>Magnoliopsida</taxon>
        <taxon>Proteales</taxon>
        <taxon>Proteaceae</taxon>
        <taxon>Protea</taxon>
    </lineage>
</organism>